<evidence type="ECO:0000256" key="3">
    <source>
        <dbReference type="ARBA" id="ARBA00022605"/>
    </source>
</evidence>
<evidence type="ECO:0000256" key="1">
    <source>
        <dbReference type="ARBA" id="ARBA00006642"/>
    </source>
</evidence>
<evidence type="ECO:0000256" key="7">
    <source>
        <dbReference type="ARBA" id="ARBA00023027"/>
    </source>
</evidence>
<dbReference type="SUPFAM" id="SSF51735">
    <property type="entry name" value="NAD(P)-binding Rossmann-fold domains"/>
    <property type="match status" value="1"/>
</dbReference>
<proteinExistence type="inferred from homology"/>
<dbReference type="GO" id="GO:0005829">
    <property type="term" value="C:cytosol"/>
    <property type="evidence" value="ECO:0007669"/>
    <property type="project" value="TreeGrafter"/>
</dbReference>
<dbReference type="InterPro" id="IPR022664">
    <property type="entry name" value="DapB_N_CS"/>
</dbReference>
<dbReference type="InterPro" id="IPR022663">
    <property type="entry name" value="DapB_C"/>
</dbReference>
<evidence type="ECO:0000256" key="11">
    <source>
        <dbReference type="ARBA" id="ARBA00049080"/>
    </source>
</evidence>
<dbReference type="InterPro" id="IPR000846">
    <property type="entry name" value="DapB_N"/>
</dbReference>
<evidence type="ECO:0000256" key="10">
    <source>
        <dbReference type="ARBA" id="ARBA00038983"/>
    </source>
</evidence>
<evidence type="ECO:0000256" key="13">
    <source>
        <dbReference type="NCBIfam" id="TIGR00036"/>
    </source>
</evidence>
<dbReference type="GO" id="GO:0009089">
    <property type="term" value="P:lysine biosynthetic process via diaminopimelate"/>
    <property type="evidence" value="ECO:0007669"/>
    <property type="project" value="UniProtKB-UniRule"/>
</dbReference>
<evidence type="ECO:0000256" key="12">
    <source>
        <dbReference type="ARBA" id="ARBA00049396"/>
    </source>
</evidence>
<dbReference type="Proteomes" id="UP000741360">
    <property type="component" value="Unassembled WGS sequence"/>
</dbReference>
<reference evidence="16" key="1">
    <citation type="submission" date="2020-07" db="EMBL/GenBank/DDBJ databases">
        <title>Huge and variable diversity of episymbiotic CPR bacteria and DPANN archaea in groundwater ecosystems.</title>
        <authorList>
            <person name="He C.Y."/>
            <person name="Keren R."/>
            <person name="Whittaker M."/>
            <person name="Farag I.F."/>
            <person name="Doudna J."/>
            <person name="Cate J.H.D."/>
            <person name="Banfield J.F."/>
        </authorList>
    </citation>
    <scope>NUCLEOTIDE SEQUENCE</scope>
    <source>
        <strain evidence="16">NC_groundwater_717_Ag_S-0.2um_59_8</strain>
    </source>
</reference>
<dbReference type="AlphaFoldDB" id="A0A932GRG3"/>
<dbReference type="Gene3D" id="3.30.360.10">
    <property type="entry name" value="Dihydrodipicolinate Reductase, domain 2"/>
    <property type="match status" value="1"/>
</dbReference>
<dbReference type="NCBIfam" id="TIGR00036">
    <property type="entry name" value="dapB"/>
    <property type="match status" value="1"/>
</dbReference>
<comment type="caution">
    <text evidence="16">The sequence shown here is derived from an EMBL/GenBank/DDBJ whole genome shotgun (WGS) entry which is preliminary data.</text>
</comment>
<evidence type="ECO:0000313" key="17">
    <source>
        <dbReference type="Proteomes" id="UP000741360"/>
    </source>
</evidence>
<evidence type="ECO:0000256" key="6">
    <source>
        <dbReference type="ARBA" id="ARBA00023002"/>
    </source>
</evidence>
<keyword evidence="7" id="KW-0520">NAD</keyword>
<feature type="domain" description="Dihydrodipicolinate reductase N-terminal" evidence="14">
    <location>
        <begin position="2"/>
        <end position="32"/>
    </location>
</feature>
<dbReference type="InterPro" id="IPR023940">
    <property type="entry name" value="DHDPR_bac"/>
</dbReference>
<keyword evidence="8" id="KW-0457">Lysine biosynthesis</keyword>
<name>A0A932GRG3_UNCTE</name>
<evidence type="ECO:0000256" key="2">
    <source>
        <dbReference type="ARBA" id="ARBA00022490"/>
    </source>
</evidence>
<feature type="domain" description="Dihydrodipicolinate reductase C-terminal" evidence="15">
    <location>
        <begin position="35"/>
        <end position="171"/>
    </location>
</feature>
<dbReference type="EC" id="1.17.1.8" evidence="10 13"/>
<dbReference type="PANTHER" id="PTHR20836:SF0">
    <property type="entry name" value="4-HYDROXY-TETRAHYDRODIPICOLINATE REDUCTASE 1, CHLOROPLASTIC-RELATED"/>
    <property type="match status" value="1"/>
</dbReference>
<dbReference type="GO" id="GO:0019877">
    <property type="term" value="P:diaminopimelate biosynthetic process"/>
    <property type="evidence" value="ECO:0007669"/>
    <property type="project" value="UniProtKB-KW"/>
</dbReference>
<evidence type="ECO:0000256" key="5">
    <source>
        <dbReference type="ARBA" id="ARBA00022915"/>
    </source>
</evidence>
<evidence type="ECO:0000259" key="14">
    <source>
        <dbReference type="Pfam" id="PF01113"/>
    </source>
</evidence>
<keyword evidence="4" id="KW-0521">NADP</keyword>
<dbReference type="FunFam" id="3.30.360.10:FF:000004">
    <property type="entry name" value="4-hydroxy-tetrahydrodipicolinate reductase"/>
    <property type="match status" value="1"/>
</dbReference>
<accession>A0A932GRG3</accession>
<evidence type="ECO:0000313" key="16">
    <source>
        <dbReference type="EMBL" id="MBI3015585.1"/>
    </source>
</evidence>
<dbReference type="EMBL" id="JACPSX010000213">
    <property type="protein sequence ID" value="MBI3015585.1"/>
    <property type="molecule type" value="Genomic_DNA"/>
</dbReference>
<keyword evidence="3" id="KW-0028">Amino-acid biosynthesis</keyword>
<comment type="pathway">
    <text evidence="9">Amino-acid biosynthesis; L-lysine biosynthesis via DAP pathway; (S)-tetrahydrodipicolinate from L-aspartate: step 4/4.</text>
</comment>
<feature type="non-terminal residue" evidence="16">
    <location>
        <position position="1"/>
    </location>
</feature>
<evidence type="ECO:0000256" key="8">
    <source>
        <dbReference type="ARBA" id="ARBA00023154"/>
    </source>
</evidence>
<dbReference type="SUPFAM" id="SSF55347">
    <property type="entry name" value="Glyceraldehyde-3-phosphate dehydrogenase-like, C-terminal domain"/>
    <property type="match status" value="1"/>
</dbReference>
<keyword evidence="2" id="KW-0963">Cytoplasm</keyword>
<sequence>AMVIGTTGFSPEQDKEIESLASRARLVKSPNMSLGVNVLYRLLEEAVASLGEGYDVEIVEIHHRLKKDAPSGTALRLAQVVAGALQRPWPGSGIFGRRGITGERTSAEIGVHAVRAGDVVGEHLVVLAGPGERLEMVHRAHSRDTFAWGALRAAQWVVGQPPGIYDMQDVLGLKR</sequence>
<dbReference type="PROSITE" id="PS01298">
    <property type="entry name" value="DAPB"/>
    <property type="match status" value="1"/>
</dbReference>
<comment type="catalytic activity">
    <reaction evidence="12">
        <text>(S)-2,3,4,5-tetrahydrodipicolinate + NAD(+) + H2O = (2S,4S)-4-hydroxy-2,3,4,5-tetrahydrodipicolinate + NADH + H(+)</text>
        <dbReference type="Rhea" id="RHEA:35323"/>
        <dbReference type="ChEBI" id="CHEBI:15377"/>
        <dbReference type="ChEBI" id="CHEBI:15378"/>
        <dbReference type="ChEBI" id="CHEBI:16845"/>
        <dbReference type="ChEBI" id="CHEBI:57540"/>
        <dbReference type="ChEBI" id="CHEBI:57945"/>
        <dbReference type="ChEBI" id="CHEBI:67139"/>
        <dbReference type="EC" id="1.17.1.8"/>
    </reaction>
</comment>
<evidence type="ECO:0000256" key="9">
    <source>
        <dbReference type="ARBA" id="ARBA00037922"/>
    </source>
</evidence>
<evidence type="ECO:0000259" key="15">
    <source>
        <dbReference type="Pfam" id="PF05173"/>
    </source>
</evidence>
<dbReference type="GO" id="GO:0008839">
    <property type="term" value="F:4-hydroxy-tetrahydrodipicolinate reductase"/>
    <property type="evidence" value="ECO:0007669"/>
    <property type="project" value="UniProtKB-UniRule"/>
</dbReference>
<dbReference type="Pfam" id="PF01113">
    <property type="entry name" value="DapB_N"/>
    <property type="match status" value="1"/>
</dbReference>
<dbReference type="InterPro" id="IPR036291">
    <property type="entry name" value="NAD(P)-bd_dom_sf"/>
</dbReference>
<evidence type="ECO:0000256" key="4">
    <source>
        <dbReference type="ARBA" id="ARBA00022857"/>
    </source>
</evidence>
<protein>
    <recommendedName>
        <fullName evidence="10 13">4-hydroxy-tetrahydrodipicolinate reductase</fullName>
        <ecNumber evidence="10 13">1.17.1.8</ecNumber>
    </recommendedName>
</protein>
<keyword evidence="6 16" id="KW-0560">Oxidoreductase</keyword>
<comment type="similarity">
    <text evidence="1">Belongs to the DapB family.</text>
</comment>
<dbReference type="PANTHER" id="PTHR20836">
    <property type="entry name" value="DIHYDRODIPICOLINATE REDUCTASE"/>
    <property type="match status" value="1"/>
</dbReference>
<organism evidence="16 17">
    <name type="scientific">Tectimicrobiota bacterium</name>
    <dbReference type="NCBI Taxonomy" id="2528274"/>
    <lineage>
        <taxon>Bacteria</taxon>
        <taxon>Pseudomonadati</taxon>
        <taxon>Nitrospinota/Tectimicrobiota group</taxon>
        <taxon>Candidatus Tectimicrobiota</taxon>
    </lineage>
</organism>
<gene>
    <name evidence="16" type="ORF">HYY65_11135</name>
</gene>
<dbReference type="Pfam" id="PF05173">
    <property type="entry name" value="DapB_C"/>
    <property type="match status" value="1"/>
</dbReference>
<comment type="catalytic activity">
    <reaction evidence="11">
        <text>(S)-2,3,4,5-tetrahydrodipicolinate + NADP(+) + H2O = (2S,4S)-4-hydroxy-2,3,4,5-tetrahydrodipicolinate + NADPH + H(+)</text>
        <dbReference type="Rhea" id="RHEA:35331"/>
        <dbReference type="ChEBI" id="CHEBI:15377"/>
        <dbReference type="ChEBI" id="CHEBI:15378"/>
        <dbReference type="ChEBI" id="CHEBI:16845"/>
        <dbReference type="ChEBI" id="CHEBI:57783"/>
        <dbReference type="ChEBI" id="CHEBI:58349"/>
        <dbReference type="ChEBI" id="CHEBI:67139"/>
        <dbReference type="EC" id="1.17.1.8"/>
    </reaction>
</comment>
<keyword evidence="5" id="KW-0220">Diaminopimelate biosynthesis</keyword>